<dbReference type="KEGG" id="paln:B0W48_18755"/>
<evidence type="ECO:0000256" key="1">
    <source>
        <dbReference type="SAM" id="SignalP"/>
    </source>
</evidence>
<organism evidence="2 3">
    <name type="scientific">Pseudoalteromonas aliena</name>
    <dbReference type="NCBI Taxonomy" id="247523"/>
    <lineage>
        <taxon>Bacteria</taxon>
        <taxon>Pseudomonadati</taxon>
        <taxon>Pseudomonadota</taxon>
        <taxon>Gammaproteobacteria</taxon>
        <taxon>Alteromonadales</taxon>
        <taxon>Pseudoalteromonadaceae</taxon>
        <taxon>Pseudoalteromonas</taxon>
    </lineage>
</organism>
<feature type="chain" id="PRO_5012501530" description="DUF4124 domain-containing protein" evidence="1">
    <location>
        <begin position="23"/>
        <end position="161"/>
    </location>
</feature>
<keyword evidence="1" id="KW-0732">Signal</keyword>
<protein>
    <recommendedName>
        <fullName evidence="4">DUF4124 domain-containing protein</fullName>
    </recommendedName>
</protein>
<evidence type="ECO:0000313" key="2">
    <source>
        <dbReference type="EMBL" id="AQQ01643.1"/>
    </source>
</evidence>
<dbReference type="RefSeq" id="WP_077538273.1">
    <property type="nucleotide sequence ID" value="NZ_CANLYY010000009.1"/>
</dbReference>
<dbReference type="AlphaFoldDB" id="A0A1Q2H2R5"/>
<accession>A0A1Q2H2R5</accession>
<dbReference type="EMBL" id="CP019628">
    <property type="protein sequence ID" value="AQQ01643.1"/>
    <property type="molecule type" value="Genomic_DNA"/>
</dbReference>
<dbReference type="Proteomes" id="UP000188243">
    <property type="component" value="Chromosome"/>
</dbReference>
<reference evidence="2 3" key="1">
    <citation type="submission" date="2017-02" db="EMBL/GenBank/DDBJ databases">
        <title>Complete genome sequence of the cold-active Pseudoalteromonas aliena strain EH1 isolated from Arctic seawater.</title>
        <authorList>
            <person name="Kim E."/>
            <person name="Heo E."/>
            <person name="Kim H."/>
            <person name="Kim D."/>
        </authorList>
    </citation>
    <scope>NUCLEOTIDE SEQUENCE [LARGE SCALE GENOMIC DNA]</scope>
    <source>
        <strain evidence="2 3">EH1</strain>
    </source>
</reference>
<feature type="signal peptide" evidence="1">
    <location>
        <begin position="1"/>
        <end position="22"/>
    </location>
</feature>
<evidence type="ECO:0000313" key="3">
    <source>
        <dbReference type="Proteomes" id="UP000188243"/>
    </source>
</evidence>
<name>A0A1Q2H2R5_9GAMM</name>
<gene>
    <name evidence="2" type="ORF">B0W48_18755</name>
</gene>
<evidence type="ECO:0008006" key="4">
    <source>
        <dbReference type="Google" id="ProtNLM"/>
    </source>
</evidence>
<proteinExistence type="predicted"/>
<sequence>MCKLSRYFLYAFCFSISLCSNATNYYKCVTAKGTIFSQFPCDDQATTYKVNTTNVLQTAPKTDYSKQLNDIERERILSMLQAQLRSNNHKLAILDREKQRDEYKQQQRLSHILSDDDKKRIAKDITKQIKLINKTHKKEASVISKKIKKIEKEITLYQQAK</sequence>
<dbReference type="STRING" id="247523.B0W48_18755"/>